<evidence type="ECO:0000259" key="9">
    <source>
        <dbReference type="PROSITE" id="PS51096"/>
    </source>
</evidence>
<proteinExistence type="predicted"/>
<sequence length="244" mass="24298">MSDSVAAGAAQPAPRVGIVFVSHSAEIASGLVTLARQMAPEATLVAAGGRDDDGIGTSFDKIVAGLARADGGGGVVVLCDLGSAILTAETAIEFLDDDVRSHVRIADAPLVEGGVAAAVAAQIGGDLDSVLRAAESAGGSSSVEPASPVDAERSGESSGGAVVRTVTLRNRDGLHARPAADFVKLASTFDAPVSVNGKDAHSLLGIMSLGLTRGMSVEISGPDERSRAAVEALAALIETGFGEE</sequence>
<keyword evidence="11" id="KW-0813">Transport</keyword>
<dbReference type="PROSITE" id="PS51096">
    <property type="entry name" value="PTS_EIIA_TYPE_4"/>
    <property type="match status" value="1"/>
</dbReference>
<dbReference type="Gene3D" id="3.30.1340.10">
    <property type="entry name" value="HPr-like"/>
    <property type="match status" value="1"/>
</dbReference>
<gene>
    <name evidence="11" type="ORF">PA27867_1730</name>
</gene>
<accession>A0A1B1BJS4</accession>
<evidence type="ECO:0000313" key="11">
    <source>
        <dbReference type="EMBL" id="ANP72683.1"/>
    </source>
</evidence>
<dbReference type="NCBIfam" id="TIGR01003">
    <property type="entry name" value="PTS_HPr_family"/>
    <property type="match status" value="1"/>
</dbReference>
<feature type="domain" description="HPr" evidence="10">
    <location>
        <begin position="161"/>
        <end position="244"/>
    </location>
</feature>
<dbReference type="STRING" id="670052.PA27867_1730"/>
<dbReference type="PATRIC" id="fig|670052.7.peg.1785"/>
<evidence type="ECO:0000256" key="1">
    <source>
        <dbReference type="ARBA" id="ARBA00001113"/>
    </source>
</evidence>
<dbReference type="NCBIfam" id="TIGR02364">
    <property type="entry name" value="dha_pts"/>
    <property type="match status" value="1"/>
</dbReference>
<dbReference type="InterPro" id="IPR012844">
    <property type="entry name" value="DhaM_N"/>
</dbReference>
<dbReference type="InterPro" id="IPR035895">
    <property type="entry name" value="HPr-like_sf"/>
</dbReference>
<keyword evidence="11" id="KW-0762">Sugar transport</keyword>
<dbReference type="EC" id="2.7.1.121" evidence="4"/>
<dbReference type="CDD" id="cd00367">
    <property type="entry name" value="PTS-HPr_like"/>
    <property type="match status" value="1"/>
</dbReference>
<keyword evidence="12" id="KW-1185">Reference proteome</keyword>
<dbReference type="InterPro" id="IPR036662">
    <property type="entry name" value="PTS_EIIA_man-typ_sf"/>
</dbReference>
<dbReference type="KEGG" id="cart:PA27867_1730"/>
<dbReference type="PROSITE" id="PS00369">
    <property type="entry name" value="PTS_HPR_HIS"/>
    <property type="match status" value="1"/>
</dbReference>
<dbReference type="PANTHER" id="PTHR38594">
    <property type="entry name" value="PEP-DEPENDENT DIHYDROXYACETONE KINASE, PHOSPHORYL DONOR SUBUNIT DHAM"/>
    <property type="match status" value="1"/>
</dbReference>
<feature type="region of interest" description="Disordered" evidence="8">
    <location>
        <begin position="136"/>
        <end position="158"/>
    </location>
</feature>
<comment type="function">
    <text evidence="2">Component of the dihydroxyacetone kinase complex, which is responsible for the phosphoenolpyruvate (PEP)-dependent phosphorylation of dihydroxyacetone. DhaM serves as the phosphoryl donor. Is phosphorylated by phosphoenolpyruvate in an EI- and HPr-dependent reaction, and a phosphorelay system on histidine residues finally leads to phosphoryl transfer to DhaL and dihydroxyacetone.</text>
</comment>
<reference evidence="11 12" key="1">
    <citation type="submission" date="2016-06" db="EMBL/GenBank/DDBJ databases">
        <title>Genome sequencing of Cryobacterium arcticum PAMC 27867.</title>
        <authorList>
            <person name="Lee J."/>
            <person name="Kim O.-S."/>
        </authorList>
    </citation>
    <scope>NUCLEOTIDE SEQUENCE [LARGE SCALE GENOMIC DNA]</scope>
    <source>
        <strain evidence="11 12">PAMC 27867</strain>
    </source>
</reference>
<dbReference type="GO" id="GO:0009401">
    <property type="term" value="P:phosphoenolpyruvate-dependent sugar phosphotransferase system"/>
    <property type="evidence" value="ECO:0007669"/>
    <property type="project" value="InterPro"/>
</dbReference>
<evidence type="ECO:0000256" key="3">
    <source>
        <dbReference type="ARBA" id="ARBA00003681"/>
    </source>
</evidence>
<evidence type="ECO:0000256" key="4">
    <source>
        <dbReference type="ARBA" id="ARBA00012095"/>
    </source>
</evidence>
<dbReference type="Proteomes" id="UP000092582">
    <property type="component" value="Chromosome 1"/>
</dbReference>
<dbReference type="Pfam" id="PF00381">
    <property type="entry name" value="PTS-HPr"/>
    <property type="match status" value="1"/>
</dbReference>
<dbReference type="SUPFAM" id="SSF53062">
    <property type="entry name" value="PTS system fructose IIA component-like"/>
    <property type="match status" value="1"/>
</dbReference>
<keyword evidence="6" id="KW-0808">Transferase</keyword>
<dbReference type="InterPro" id="IPR039643">
    <property type="entry name" value="DhaM"/>
</dbReference>
<evidence type="ECO:0000256" key="2">
    <source>
        <dbReference type="ARBA" id="ARBA00002788"/>
    </source>
</evidence>
<dbReference type="GO" id="GO:0047324">
    <property type="term" value="F:phosphoenolpyruvate-glycerone phosphotransferase activity"/>
    <property type="evidence" value="ECO:0007669"/>
    <property type="project" value="UniProtKB-EC"/>
</dbReference>
<dbReference type="PANTHER" id="PTHR38594:SF1">
    <property type="entry name" value="PEP-DEPENDENT DIHYDROXYACETONE KINASE, PHOSPHORYL DONOR SUBUNIT DHAM"/>
    <property type="match status" value="1"/>
</dbReference>
<dbReference type="InterPro" id="IPR001020">
    <property type="entry name" value="PTS_HPr_His_P_site"/>
</dbReference>
<evidence type="ECO:0000256" key="7">
    <source>
        <dbReference type="ARBA" id="ARBA00046577"/>
    </source>
</evidence>
<dbReference type="SUPFAM" id="SSF55594">
    <property type="entry name" value="HPr-like"/>
    <property type="match status" value="1"/>
</dbReference>
<dbReference type="RefSeq" id="WP_066595349.1">
    <property type="nucleotide sequence ID" value="NZ_CP016282.1"/>
</dbReference>
<organism evidence="11 12">
    <name type="scientific">Cryobacterium arcticum</name>
    <dbReference type="NCBI Taxonomy" id="670052"/>
    <lineage>
        <taxon>Bacteria</taxon>
        <taxon>Bacillati</taxon>
        <taxon>Actinomycetota</taxon>
        <taxon>Actinomycetes</taxon>
        <taxon>Micrococcales</taxon>
        <taxon>Microbacteriaceae</taxon>
        <taxon>Cryobacterium</taxon>
    </lineage>
</organism>
<dbReference type="InterPro" id="IPR000032">
    <property type="entry name" value="HPr-like"/>
</dbReference>
<dbReference type="GO" id="GO:0016020">
    <property type="term" value="C:membrane"/>
    <property type="evidence" value="ECO:0007669"/>
    <property type="project" value="InterPro"/>
</dbReference>
<feature type="compositionally biased region" description="Low complexity" evidence="8">
    <location>
        <begin position="136"/>
        <end position="149"/>
    </location>
</feature>
<dbReference type="PROSITE" id="PS51350">
    <property type="entry name" value="PTS_HPR_DOM"/>
    <property type="match status" value="1"/>
</dbReference>
<dbReference type="Gene3D" id="3.40.50.510">
    <property type="entry name" value="Phosphotransferase system, mannose-type IIA component"/>
    <property type="match status" value="1"/>
</dbReference>
<dbReference type="OrthoDB" id="350754at2"/>
<evidence type="ECO:0000256" key="5">
    <source>
        <dbReference type="ARBA" id="ARBA00020422"/>
    </source>
</evidence>
<protein>
    <recommendedName>
        <fullName evidence="5">Phosphocarrier protein HPr</fullName>
        <ecNumber evidence="4">2.7.1.121</ecNumber>
    </recommendedName>
</protein>
<dbReference type="EMBL" id="CP016282">
    <property type="protein sequence ID" value="ANP72683.1"/>
    <property type="molecule type" value="Genomic_DNA"/>
</dbReference>
<comment type="catalytic activity">
    <reaction evidence="1">
        <text>dihydroxyacetone + phosphoenolpyruvate = dihydroxyacetone phosphate + pyruvate</text>
        <dbReference type="Rhea" id="RHEA:18381"/>
        <dbReference type="ChEBI" id="CHEBI:15361"/>
        <dbReference type="ChEBI" id="CHEBI:16016"/>
        <dbReference type="ChEBI" id="CHEBI:57642"/>
        <dbReference type="ChEBI" id="CHEBI:58702"/>
        <dbReference type="EC" id="2.7.1.121"/>
    </reaction>
</comment>
<comment type="subunit">
    <text evidence="7">Homodimer. The dihydroxyacetone kinase complex is composed of a homodimer of DhaM, a homodimer of DhaK and the subunit DhaL.</text>
</comment>
<comment type="function">
    <text evidence="3">General (non sugar-specific) component of the phosphoenolpyruvate-dependent sugar phosphotransferase system (sugar PTS). This major carbohydrate active-transport system catalyzes the phosphorylation of incoming sugar substrates concomitantly with their translocation across the cell membrane. The phosphoryl group from phosphoenolpyruvate (PEP) is transferred to the phosphoryl carrier protein HPr by enzyme I. Phospho-HPr then transfers it to the PTS EIIA domain.</text>
</comment>
<evidence type="ECO:0000313" key="12">
    <source>
        <dbReference type="Proteomes" id="UP000092582"/>
    </source>
</evidence>
<name>A0A1B1BJS4_9MICO</name>
<evidence type="ECO:0000256" key="6">
    <source>
        <dbReference type="ARBA" id="ARBA00022679"/>
    </source>
</evidence>
<evidence type="ECO:0000259" key="10">
    <source>
        <dbReference type="PROSITE" id="PS51350"/>
    </source>
</evidence>
<feature type="domain" description="PTS EIIA type-4" evidence="9">
    <location>
        <begin position="15"/>
        <end position="143"/>
    </location>
</feature>
<dbReference type="GO" id="GO:0019563">
    <property type="term" value="P:glycerol catabolic process"/>
    <property type="evidence" value="ECO:0007669"/>
    <property type="project" value="InterPro"/>
</dbReference>
<dbReference type="InterPro" id="IPR004701">
    <property type="entry name" value="PTS_EIIA_man-typ"/>
</dbReference>
<dbReference type="AlphaFoldDB" id="A0A1B1BJS4"/>
<dbReference type="Pfam" id="PF03610">
    <property type="entry name" value="EIIA-man"/>
    <property type="match status" value="1"/>
</dbReference>
<dbReference type="PRINTS" id="PR00107">
    <property type="entry name" value="PHOSPHOCPHPR"/>
</dbReference>
<evidence type="ECO:0000256" key="8">
    <source>
        <dbReference type="SAM" id="MobiDB-lite"/>
    </source>
</evidence>